<protein>
    <submittedName>
        <fullName evidence="1">Uncharacterized protein</fullName>
    </submittedName>
</protein>
<evidence type="ECO:0000313" key="1">
    <source>
        <dbReference type="EMBL" id="KAA8496435.1"/>
    </source>
</evidence>
<sequence length="801" mass="91001">MRADSPAKRVARWKRARGPAATVAAGVFVFVALLLLLRLGWGVSTALFALRRMLAQPQWSDMYLLGRFGGRVQALWVPKSVQLLEPSILEMPGALTQASLSEKPTQETQNDRVLVTMIVLCHKEFNSLLAASVTWLENGLISYVDRIILFQNEAPSSLFFDDDEGSSLRLLPRQLQDKMLLLKHPKNALIGQAISWAVAFAQTELILFVEKDFQLVESATRTVQRLDAAKRFLVDGRADIVRFRHRYQPGHPNYASMMYEGREAFILAEQSDLLCYAHHWLPRPDQHFPQHMITQCAVPRAEPPPLEQPGSEPDPDPELYFCAPAKFCQWTNNPSMFRRSWFLRTMALPYMKAWNSSSSDFESWANSAQLKWATLNVTVALGGGLFSHVELKESRFDERWYVWRRDFAEVQGLKDEFGYVIDPRGLTPLTMRSPQAGYVSLKHPKDRAPEWLRQLAPYAWTERNAKPILDQTDEIQRKFAQVKLESKIGQLLYIHGRWVVDTLLAYEAPMPQDSNITIVTILDEQTIGGVDGGLDAFLQKWRLLSYPKVLYVSSHLKARMSGFGEGSCDGASHACELIDYDPGLERTMAFRFEDVRSVIQQLEDSQGIDKRALNTHTRLHLLARTARQNPFSTTHFVFVDASYPCLYKEPSALLAPSSDAMLRNHMFRRFFSLSARRRVSMRVDGKAKAMLFRDLDVRQSRGGVMQTQMFGADAVILNMISWLAEIVLAEYLLNGFTLPLDGTLSAVRGRMIRHHPHVDIFHPFCESHACPASSASTDRSCDHRVESSQCVFVRWMASLAS</sequence>
<keyword evidence="2" id="KW-1185">Reference proteome</keyword>
<gene>
    <name evidence="1" type="ORF">FVE85_0164</name>
</gene>
<dbReference type="AlphaFoldDB" id="A0A5J4YZ91"/>
<evidence type="ECO:0000313" key="2">
    <source>
        <dbReference type="Proteomes" id="UP000324585"/>
    </source>
</evidence>
<dbReference type="EMBL" id="VRMN01000002">
    <property type="protein sequence ID" value="KAA8496435.1"/>
    <property type="molecule type" value="Genomic_DNA"/>
</dbReference>
<accession>A0A5J4YZ91</accession>
<name>A0A5J4YZ91_PORPP</name>
<proteinExistence type="predicted"/>
<organism evidence="1 2">
    <name type="scientific">Porphyridium purpureum</name>
    <name type="common">Red alga</name>
    <name type="synonym">Porphyridium cruentum</name>
    <dbReference type="NCBI Taxonomy" id="35688"/>
    <lineage>
        <taxon>Eukaryota</taxon>
        <taxon>Rhodophyta</taxon>
        <taxon>Bangiophyceae</taxon>
        <taxon>Porphyridiales</taxon>
        <taxon>Porphyridiaceae</taxon>
        <taxon>Porphyridium</taxon>
    </lineage>
</organism>
<reference evidence="2" key="1">
    <citation type="journal article" date="2019" name="Nat. Commun.">
        <title>Expansion of phycobilisome linker gene families in mesophilic red algae.</title>
        <authorList>
            <person name="Lee J."/>
            <person name="Kim D."/>
            <person name="Bhattacharya D."/>
            <person name="Yoon H.S."/>
        </authorList>
    </citation>
    <scope>NUCLEOTIDE SEQUENCE [LARGE SCALE GENOMIC DNA]</scope>
    <source>
        <strain evidence="2">CCMP 1328</strain>
    </source>
</reference>
<comment type="caution">
    <text evidence="1">The sequence shown here is derived from an EMBL/GenBank/DDBJ whole genome shotgun (WGS) entry which is preliminary data.</text>
</comment>
<dbReference type="Proteomes" id="UP000324585">
    <property type="component" value="Unassembled WGS sequence"/>
</dbReference>
<dbReference type="OMA" id="IMHEGRE"/>
<dbReference type="OrthoDB" id="2822at2759"/>